<feature type="compositionally biased region" description="Basic and acidic residues" evidence="1">
    <location>
        <begin position="101"/>
        <end position="129"/>
    </location>
</feature>
<evidence type="ECO:0000313" key="3">
    <source>
        <dbReference type="Proteomes" id="UP001178507"/>
    </source>
</evidence>
<organism evidence="2 3">
    <name type="scientific">Effrenium voratum</name>
    <dbReference type="NCBI Taxonomy" id="2562239"/>
    <lineage>
        <taxon>Eukaryota</taxon>
        <taxon>Sar</taxon>
        <taxon>Alveolata</taxon>
        <taxon>Dinophyceae</taxon>
        <taxon>Suessiales</taxon>
        <taxon>Symbiodiniaceae</taxon>
        <taxon>Effrenium</taxon>
    </lineage>
</organism>
<dbReference type="Proteomes" id="UP001178507">
    <property type="component" value="Unassembled WGS sequence"/>
</dbReference>
<feature type="compositionally biased region" description="Acidic residues" evidence="1">
    <location>
        <begin position="18"/>
        <end position="29"/>
    </location>
</feature>
<sequence length="189" mass="20563">MPEKKVLLEVASTMSDQDVPEQELPDADCDLPVYGPEPPVTPARATLAPAMPEETAAAAKETPPKPGKTQQKDGNSNGRGGDKKARCKRGEAGTFAGRRPPKNEEKLKVFNQLKEEFNKAKKDSKDQLKVKSKSGGDSTANQQEFWTFVQKHMKEQKAGTTQNRLSAAAAAWRAQKLAGEKGDTKKKAC</sequence>
<feature type="region of interest" description="Disordered" evidence="1">
    <location>
        <begin position="1"/>
        <end position="143"/>
    </location>
</feature>
<comment type="caution">
    <text evidence="2">The sequence shown here is derived from an EMBL/GenBank/DDBJ whole genome shotgun (WGS) entry which is preliminary data.</text>
</comment>
<gene>
    <name evidence="2" type="ORF">EVOR1521_LOCUS19478</name>
</gene>
<evidence type="ECO:0000256" key="1">
    <source>
        <dbReference type="SAM" id="MobiDB-lite"/>
    </source>
</evidence>
<protein>
    <submittedName>
        <fullName evidence="2">Uncharacterized protein</fullName>
    </submittedName>
</protein>
<reference evidence="2" key="1">
    <citation type="submission" date="2023-08" db="EMBL/GenBank/DDBJ databases">
        <authorList>
            <person name="Chen Y."/>
            <person name="Shah S."/>
            <person name="Dougan E. K."/>
            <person name="Thang M."/>
            <person name="Chan C."/>
        </authorList>
    </citation>
    <scope>NUCLEOTIDE SEQUENCE</scope>
</reference>
<dbReference type="EMBL" id="CAUJNA010003001">
    <property type="protein sequence ID" value="CAJ1394922.1"/>
    <property type="molecule type" value="Genomic_DNA"/>
</dbReference>
<proteinExistence type="predicted"/>
<feature type="compositionally biased region" description="Low complexity" evidence="1">
    <location>
        <begin position="45"/>
        <end position="61"/>
    </location>
</feature>
<evidence type="ECO:0000313" key="2">
    <source>
        <dbReference type="EMBL" id="CAJ1394922.1"/>
    </source>
</evidence>
<dbReference type="AlphaFoldDB" id="A0AA36IVU2"/>
<accession>A0AA36IVU2</accession>
<feature type="compositionally biased region" description="Basic and acidic residues" evidence="1">
    <location>
        <begin position="80"/>
        <end position="91"/>
    </location>
</feature>
<keyword evidence="3" id="KW-1185">Reference proteome</keyword>
<name>A0AA36IVU2_9DINO</name>